<feature type="transmembrane region" description="Helical" evidence="1">
    <location>
        <begin position="6"/>
        <end position="22"/>
    </location>
</feature>
<accession>A0ABS2QBA0</accession>
<feature type="transmembrane region" description="Helical" evidence="1">
    <location>
        <begin position="34"/>
        <end position="55"/>
    </location>
</feature>
<keyword evidence="1" id="KW-0812">Transmembrane</keyword>
<proteinExistence type="predicted"/>
<feature type="transmembrane region" description="Helical" evidence="1">
    <location>
        <begin position="97"/>
        <end position="114"/>
    </location>
</feature>
<name>A0ABS2QBA0_9BACL</name>
<dbReference type="Proteomes" id="UP000823201">
    <property type="component" value="Unassembled WGS sequence"/>
</dbReference>
<dbReference type="InterPro" id="IPR006750">
    <property type="entry name" value="YdcZ"/>
</dbReference>
<evidence type="ECO:0000313" key="2">
    <source>
        <dbReference type="EMBL" id="MBM7659035.1"/>
    </source>
</evidence>
<keyword evidence="3" id="KW-1185">Reference proteome</keyword>
<keyword evidence="1" id="KW-1133">Transmembrane helix</keyword>
<protein>
    <submittedName>
        <fullName evidence="2">Transporter family-2 protein</fullName>
    </submittedName>
</protein>
<reference evidence="2 3" key="1">
    <citation type="submission" date="2021-01" db="EMBL/GenBank/DDBJ databases">
        <title>Genomic Encyclopedia of Type Strains, Phase IV (KMG-IV): sequencing the most valuable type-strain genomes for metagenomic binning, comparative biology and taxonomic classification.</title>
        <authorList>
            <person name="Goeker M."/>
        </authorList>
    </citation>
    <scope>NUCLEOTIDE SEQUENCE [LARGE SCALE GENOMIC DNA]</scope>
    <source>
        <strain evidence="2 3">DSM 100968</strain>
    </source>
</reference>
<dbReference type="EMBL" id="JAFBEV010000032">
    <property type="protein sequence ID" value="MBM7659035.1"/>
    <property type="molecule type" value="Genomic_DNA"/>
</dbReference>
<sequence>MIFFYLIGGLIAGSVIPVQTSINARLGKKVRSPFLASALSFFLGTLVLLLLTLILDHSLGLPLRTFSTSPWWIWTGGMLGVCYLTSNILLLPRLGAALTVVVTLCGQMIMAIAIDQFGWFGVSVHAINLPRLTGILCMLLGIYLIKKF</sequence>
<organism evidence="2 3">
    <name type="scientific">Sporolactobacillus spathodeae</name>
    <dbReference type="NCBI Taxonomy" id="1465502"/>
    <lineage>
        <taxon>Bacteria</taxon>
        <taxon>Bacillati</taxon>
        <taxon>Bacillota</taxon>
        <taxon>Bacilli</taxon>
        <taxon>Bacillales</taxon>
        <taxon>Sporolactobacillaceae</taxon>
        <taxon>Sporolactobacillus</taxon>
    </lineage>
</organism>
<dbReference type="Pfam" id="PF04657">
    <property type="entry name" value="DMT_YdcZ"/>
    <property type="match status" value="1"/>
</dbReference>
<dbReference type="PANTHER" id="PTHR34821">
    <property type="entry name" value="INNER MEMBRANE PROTEIN YDCZ"/>
    <property type="match status" value="1"/>
</dbReference>
<gene>
    <name evidence="2" type="ORF">JOC27_002511</name>
</gene>
<evidence type="ECO:0000256" key="1">
    <source>
        <dbReference type="SAM" id="Phobius"/>
    </source>
</evidence>
<evidence type="ECO:0000313" key="3">
    <source>
        <dbReference type="Proteomes" id="UP000823201"/>
    </source>
</evidence>
<dbReference type="RefSeq" id="WP_205007580.1">
    <property type="nucleotide sequence ID" value="NZ_CBCRXA010000038.1"/>
</dbReference>
<feature type="transmembrane region" description="Helical" evidence="1">
    <location>
        <begin position="71"/>
        <end position="90"/>
    </location>
</feature>
<comment type="caution">
    <text evidence="2">The sequence shown here is derived from an EMBL/GenBank/DDBJ whole genome shotgun (WGS) entry which is preliminary data.</text>
</comment>
<dbReference type="PANTHER" id="PTHR34821:SF2">
    <property type="entry name" value="INNER MEMBRANE PROTEIN YDCZ"/>
    <property type="match status" value="1"/>
</dbReference>
<keyword evidence="1" id="KW-0472">Membrane</keyword>
<feature type="transmembrane region" description="Helical" evidence="1">
    <location>
        <begin position="126"/>
        <end position="145"/>
    </location>
</feature>